<dbReference type="KEGG" id="grs:C7S20_01730"/>
<sequence>MVIKNLLSRNFYRFFIVTLAILFSSCASQKFRKNIKTELKEAPEFQHGFVGFALYDPASKKMLVEYNAQKYFTPASNTKLFTFFTGLKMLGDSIPALKYKKISDTLYFKGTGDPSFLNPDLPDSKVYRFLKQNGPLVYVLPNYKETYLGPGWAWDDYNDYYSAERNDFPVYGSLVHFKFDKTGKLQKISPEIFKDSISFLASSEEKPLIKRALQSNHFDISLKNEEKEKWIPIKYSEKTLMDLLSDTLSKPITVKQEAPEKLDQTLYSIPSDSLYKQMLHVSDNFIAEQILLMVSDKISDSLKTEIAIDYMKKNYLKDLPDEPIWVDGSGLSRYNLFTPRTMVALLEKIKNEMPEEKLYDLLPSGGVSGTLKNYYKAEEPYIYAKTGSMSNNHSLSGYLITKSGKTFIFSFMNSNFTIPSSSLKKEMAKILEMVRDNF</sequence>
<dbReference type="NCBIfam" id="TIGR00666">
    <property type="entry name" value="PBP4"/>
    <property type="match status" value="1"/>
</dbReference>
<keyword evidence="2" id="KW-0378">Hydrolase</keyword>
<gene>
    <name evidence="3" type="primary">dacB</name>
    <name evidence="3" type="ORF">C7S20_01730</name>
</gene>
<dbReference type="PANTHER" id="PTHR30023">
    <property type="entry name" value="D-ALANYL-D-ALANINE CARBOXYPEPTIDASE"/>
    <property type="match status" value="1"/>
</dbReference>
<proteinExistence type="inferred from homology"/>
<dbReference type="EMBL" id="CP028136">
    <property type="protein sequence ID" value="AVR44081.1"/>
    <property type="molecule type" value="Genomic_DNA"/>
</dbReference>
<keyword evidence="3" id="KW-0645">Protease</keyword>
<dbReference type="OrthoDB" id="9802627at2"/>
<dbReference type="Gene3D" id="3.40.710.10">
    <property type="entry name" value="DD-peptidase/beta-lactamase superfamily"/>
    <property type="match status" value="2"/>
</dbReference>
<dbReference type="Proteomes" id="UP000241507">
    <property type="component" value="Chromosome"/>
</dbReference>
<dbReference type="GO" id="GO:0000270">
    <property type="term" value="P:peptidoglycan metabolic process"/>
    <property type="evidence" value="ECO:0007669"/>
    <property type="project" value="TreeGrafter"/>
</dbReference>
<accession>A0A2R3Z1E0</accession>
<dbReference type="PANTHER" id="PTHR30023:SF0">
    <property type="entry name" value="PENICILLIN-SENSITIVE CARBOXYPEPTIDASE A"/>
    <property type="match status" value="1"/>
</dbReference>
<dbReference type="GO" id="GO:0004185">
    <property type="term" value="F:serine-type carboxypeptidase activity"/>
    <property type="evidence" value="ECO:0007669"/>
    <property type="project" value="InterPro"/>
</dbReference>
<dbReference type="AlphaFoldDB" id="A0A2R3Z1E0"/>
<evidence type="ECO:0000256" key="1">
    <source>
        <dbReference type="ARBA" id="ARBA00006096"/>
    </source>
</evidence>
<organism evidence="3 4">
    <name type="scientific">Christiangramia fulva</name>
    <dbReference type="NCBI Taxonomy" id="2126553"/>
    <lineage>
        <taxon>Bacteria</taxon>
        <taxon>Pseudomonadati</taxon>
        <taxon>Bacteroidota</taxon>
        <taxon>Flavobacteriia</taxon>
        <taxon>Flavobacteriales</taxon>
        <taxon>Flavobacteriaceae</taxon>
        <taxon>Christiangramia</taxon>
    </lineage>
</organism>
<dbReference type="RefSeq" id="WP_107010865.1">
    <property type="nucleotide sequence ID" value="NZ_CP028136.1"/>
</dbReference>
<dbReference type="Pfam" id="PF02113">
    <property type="entry name" value="Peptidase_S13"/>
    <property type="match status" value="1"/>
</dbReference>
<dbReference type="InterPro" id="IPR000667">
    <property type="entry name" value="Peptidase_S13"/>
</dbReference>
<dbReference type="PROSITE" id="PS51257">
    <property type="entry name" value="PROKAR_LIPOPROTEIN"/>
    <property type="match status" value="1"/>
</dbReference>
<dbReference type="PRINTS" id="PR00922">
    <property type="entry name" value="DADACBPTASE3"/>
</dbReference>
<dbReference type="SUPFAM" id="SSF56601">
    <property type="entry name" value="beta-lactamase/transpeptidase-like"/>
    <property type="match status" value="1"/>
</dbReference>
<name>A0A2R3Z1E0_9FLAO</name>
<dbReference type="GO" id="GO:0006508">
    <property type="term" value="P:proteolysis"/>
    <property type="evidence" value="ECO:0007669"/>
    <property type="project" value="InterPro"/>
</dbReference>
<evidence type="ECO:0000256" key="2">
    <source>
        <dbReference type="ARBA" id="ARBA00022801"/>
    </source>
</evidence>
<dbReference type="InterPro" id="IPR012338">
    <property type="entry name" value="Beta-lactam/transpept-like"/>
</dbReference>
<evidence type="ECO:0000313" key="4">
    <source>
        <dbReference type="Proteomes" id="UP000241507"/>
    </source>
</evidence>
<keyword evidence="4" id="KW-1185">Reference proteome</keyword>
<reference evidence="4" key="1">
    <citation type="submission" date="2018-03" db="EMBL/GenBank/DDBJ databases">
        <title>Gramella fulva sp. nov., isolated from a dry surface of tidal flat.</title>
        <authorList>
            <person name="Hwang S.H."/>
            <person name="Hwang W.M."/>
            <person name="Kang K."/>
            <person name="Ahn T.-Y."/>
        </authorList>
    </citation>
    <scope>NUCLEOTIDE SEQUENCE [LARGE SCALE GENOMIC DNA]</scope>
    <source>
        <strain evidence="4">SH35</strain>
    </source>
</reference>
<keyword evidence="3" id="KW-0121">Carboxypeptidase</keyword>
<comment type="similarity">
    <text evidence="1">Belongs to the peptidase S13 family.</text>
</comment>
<evidence type="ECO:0000313" key="3">
    <source>
        <dbReference type="EMBL" id="AVR44081.1"/>
    </source>
</evidence>
<protein>
    <submittedName>
        <fullName evidence="3">D-alanyl-D-alanine carboxypeptidase/D-alanyl-D-alanine-endopeptidase</fullName>
    </submittedName>
</protein>